<evidence type="ECO:0000256" key="6">
    <source>
        <dbReference type="ARBA" id="ARBA00022801"/>
    </source>
</evidence>
<dbReference type="GO" id="GO:0046872">
    <property type="term" value="F:metal ion binding"/>
    <property type="evidence" value="ECO:0007669"/>
    <property type="project" value="UniProtKB-KW"/>
</dbReference>
<dbReference type="Pfam" id="PF01966">
    <property type="entry name" value="HD"/>
    <property type="match status" value="1"/>
</dbReference>
<dbReference type="InterPro" id="IPR014001">
    <property type="entry name" value="Helicase_ATP-bd"/>
</dbReference>
<keyword evidence="8" id="KW-0067">ATP-binding</keyword>
<dbReference type="Gene3D" id="1.10.3210.30">
    <property type="match status" value="1"/>
</dbReference>
<evidence type="ECO:0000256" key="7">
    <source>
        <dbReference type="ARBA" id="ARBA00022806"/>
    </source>
</evidence>
<name>A0A4R6TVD4_9BACI</name>
<dbReference type="OrthoDB" id="9810236at2"/>
<gene>
    <name evidence="13" type="ORF">EV213_11435</name>
</gene>
<dbReference type="CDD" id="cd09641">
    <property type="entry name" value="Cas3''_I"/>
    <property type="match status" value="1"/>
</dbReference>
<organism evidence="13 14">
    <name type="scientific">Aureibacillus halotolerans</name>
    <dbReference type="NCBI Taxonomy" id="1508390"/>
    <lineage>
        <taxon>Bacteria</taxon>
        <taxon>Bacillati</taxon>
        <taxon>Bacillota</taxon>
        <taxon>Bacilli</taxon>
        <taxon>Bacillales</taxon>
        <taxon>Bacillaceae</taxon>
        <taxon>Aureibacillus</taxon>
    </lineage>
</organism>
<dbReference type="SUPFAM" id="SSF109604">
    <property type="entry name" value="HD-domain/PDEase-like"/>
    <property type="match status" value="1"/>
</dbReference>
<dbReference type="GO" id="GO:0004386">
    <property type="term" value="F:helicase activity"/>
    <property type="evidence" value="ECO:0007669"/>
    <property type="project" value="UniProtKB-KW"/>
</dbReference>
<keyword evidence="9" id="KW-0051">Antiviral defense</keyword>
<dbReference type="InterPro" id="IPR038257">
    <property type="entry name" value="CRISPR-assoc_Cas3_HD_sf"/>
</dbReference>
<feature type="coiled-coil region" evidence="10">
    <location>
        <begin position="324"/>
        <end position="359"/>
    </location>
</feature>
<evidence type="ECO:0000259" key="12">
    <source>
        <dbReference type="PROSITE" id="PS51643"/>
    </source>
</evidence>
<dbReference type="PROSITE" id="PS51194">
    <property type="entry name" value="HELICASE_CTER"/>
    <property type="match status" value="1"/>
</dbReference>
<dbReference type="GO" id="GO:0003676">
    <property type="term" value="F:nucleic acid binding"/>
    <property type="evidence" value="ECO:0007669"/>
    <property type="project" value="InterPro"/>
</dbReference>
<keyword evidence="6" id="KW-0378">Hydrolase</keyword>
<keyword evidence="3" id="KW-0540">Nuclease</keyword>
<dbReference type="AlphaFoldDB" id="A0A4R6TVD4"/>
<keyword evidence="14" id="KW-1185">Reference proteome</keyword>
<dbReference type="PROSITE" id="PS51643">
    <property type="entry name" value="HD_CAS3"/>
    <property type="match status" value="1"/>
</dbReference>
<dbReference type="InterPro" id="IPR006483">
    <property type="entry name" value="CRISPR-assoc_Cas3_HD"/>
</dbReference>
<accession>A0A4R6TVD4</accession>
<evidence type="ECO:0000256" key="2">
    <source>
        <dbReference type="ARBA" id="ARBA00009046"/>
    </source>
</evidence>
<dbReference type="CDD" id="cd17930">
    <property type="entry name" value="DEXHc_cas3"/>
    <property type="match status" value="1"/>
</dbReference>
<dbReference type="InterPro" id="IPR006674">
    <property type="entry name" value="HD_domain"/>
</dbReference>
<dbReference type="NCBIfam" id="TIGR01587">
    <property type="entry name" value="cas3_core"/>
    <property type="match status" value="1"/>
</dbReference>
<dbReference type="SUPFAM" id="SSF52540">
    <property type="entry name" value="P-loop containing nucleoside triphosphate hydrolases"/>
    <property type="match status" value="1"/>
</dbReference>
<evidence type="ECO:0000256" key="8">
    <source>
        <dbReference type="ARBA" id="ARBA00022840"/>
    </source>
</evidence>
<dbReference type="EMBL" id="SNYJ01000014">
    <property type="protein sequence ID" value="TDQ37156.1"/>
    <property type="molecule type" value="Genomic_DNA"/>
</dbReference>
<evidence type="ECO:0000259" key="11">
    <source>
        <dbReference type="PROSITE" id="PS51194"/>
    </source>
</evidence>
<dbReference type="SMART" id="SM00487">
    <property type="entry name" value="DEXDc"/>
    <property type="match status" value="1"/>
</dbReference>
<comment type="similarity">
    <text evidence="2">In the central section; belongs to the CRISPR-associated helicase Cas3 family.</text>
</comment>
<protein>
    <submittedName>
        <fullName evidence="13">CRISPR-associated Cas3 family helicase</fullName>
    </submittedName>
</protein>
<evidence type="ECO:0000313" key="14">
    <source>
        <dbReference type="Proteomes" id="UP000295632"/>
    </source>
</evidence>
<feature type="domain" description="HD Cas3-type" evidence="12">
    <location>
        <begin position="10"/>
        <end position="200"/>
    </location>
</feature>
<keyword evidence="5" id="KW-0547">Nucleotide-binding</keyword>
<evidence type="ECO:0000256" key="9">
    <source>
        <dbReference type="ARBA" id="ARBA00023118"/>
    </source>
</evidence>
<evidence type="ECO:0000256" key="10">
    <source>
        <dbReference type="SAM" id="Coils"/>
    </source>
</evidence>
<dbReference type="InterPro" id="IPR001650">
    <property type="entry name" value="Helicase_C-like"/>
</dbReference>
<comment type="caution">
    <text evidence="13">The sequence shown here is derived from an EMBL/GenBank/DDBJ whole genome shotgun (WGS) entry which is preliminary data.</text>
</comment>
<evidence type="ECO:0000256" key="5">
    <source>
        <dbReference type="ARBA" id="ARBA00022741"/>
    </source>
</evidence>
<keyword evidence="10" id="KW-0175">Coiled coil</keyword>
<dbReference type="Gene3D" id="3.40.50.300">
    <property type="entry name" value="P-loop containing nucleotide triphosphate hydrolases"/>
    <property type="match status" value="2"/>
</dbReference>
<dbReference type="GO" id="GO:0016787">
    <property type="term" value="F:hydrolase activity"/>
    <property type="evidence" value="ECO:0007669"/>
    <property type="project" value="UniProtKB-KW"/>
</dbReference>
<dbReference type="RefSeq" id="WP_133581355.1">
    <property type="nucleotide sequence ID" value="NZ_SNYJ01000014.1"/>
</dbReference>
<evidence type="ECO:0000313" key="13">
    <source>
        <dbReference type="EMBL" id="TDQ37156.1"/>
    </source>
</evidence>
<dbReference type="InterPro" id="IPR027417">
    <property type="entry name" value="P-loop_NTPase"/>
</dbReference>
<comment type="similarity">
    <text evidence="1">In the N-terminal section; belongs to the CRISPR-associated nuclease Cas3-HD family.</text>
</comment>
<dbReference type="Pfam" id="PF22590">
    <property type="entry name" value="Cas3-like_C_2"/>
    <property type="match status" value="1"/>
</dbReference>
<dbReference type="NCBIfam" id="TIGR01596">
    <property type="entry name" value="cas3_HD"/>
    <property type="match status" value="1"/>
</dbReference>
<dbReference type="InterPro" id="IPR006474">
    <property type="entry name" value="Helicase_Cas3_CRISPR-ass_core"/>
</dbReference>
<keyword evidence="4" id="KW-0479">Metal-binding</keyword>
<dbReference type="GO" id="GO:0004518">
    <property type="term" value="F:nuclease activity"/>
    <property type="evidence" value="ECO:0007669"/>
    <property type="project" value="UniProtKB-KW"/>
</dbReference>
<dbReference type="Proteomes" id="UP000295632">
    <property type="component" value="Unassembled WGS sequence"/>
</dbReference>
<dbReference type="InterPro" id="IPR011545">
    <property type="entry name" value="DEAD/DEAH_box_helicase_dom"/>
</dbReference>
<dbReference type="GO" id="GO:0051607">
    <property type="term" value="P:defense response to virus"/>
    <property type="evidence" value="ECO:0007669"/>
    <property type="project" value="UniProtKB-KW"/>
</dbReference>
<keyword evidence="7" id="KW-0347">Helicase</keyword>
<dbReference type="InterPro" id="IPR054712">
    <property type="entry name" value="Cas3-like_dom"/>
</dbReference>
<evidence type="ECO:0000256" key="4">
    <source>
        <dbReference type="ARBA" id="ARBA00022723"/>
    </source>
</evidence>
<evidence type="ECO:0000256" key="3">
    <source>
        <dbReference type="ARBA" id="ARBA00022722"/>
    </source>
</evidence>
<dbReference type="SMART" id="SM00490">
    <property type="entry name" value="HELICc"/>
    <property type="match status" value="1"/>
</dbReference>
<evidence type="ECO:0000256" key="1">
    <source>
        <dbReference type="ARBA" id="ARBA00006847"/>
    </source>
</evidence>
<feature type="domain" description="Helicase C-terminal" evidence="11">
    <location>
        <begin position="484"/>
        <end position="631"/>
    </location>
</feature>
<reference evidence="13 14" key="1">
    <citation type="submission" date="2019-03" db="EMBL/GenBank/DDBJ databases">
        <title>Genomic Encyclopedia of Type Strains, Phase IV (KMG-IV): sequencing the most valuable type-strain genomes for metagenomic binning, comparative biology and taxonomic classification.</title>
        <authorList>
            <person name="Goeker M."/>
        </authorList>
    </citation>
    <scope>NUCLEOTIDE SEQUENCE [LARGE SCALE GENOMIC DNA]</scope>
    <source>
        <strain evidence="13 14">DSM 28697</strain>
    </source>
</reference>
<dbReference type="Pfam" id="PF00270">
    <property type="entry name" value="DEAD"/>
    <property type="match status" value="1"/>
</dbReference>
<sequence>MESIAHIRESDHKIQSVEQHLLDVKNLAEQYGEKIGIKHIAGLAGLLHDFGKFTLEFKAYIEQAVFHPENPPQKGSVDHSTAGGKFIYDLLHSPSSTPYERILAEVVGNAVISHHSYLRDFIGPSLNSAYLKRVTDSEGKLKEYHFSKECFYRYAMSEGEFAEYVNKALVELKSILNESPKQIFFLSKYIFSALIDADRTNTRQFEENTENVSSSYDRLFEDYYGKLNAHITTLRESDQADHPINVLRTKMSEQCEEYARKPSGIYKLSIPTGGGKTLASLRYGLKHALTHQKQRIIYIVPFTTIIEQNAGEVRRILKDDHNVLEHHSNVIEDINEDILEEQEEAEQNKRNKLKLARDNWDSPIIFTTMVQFLNVFYAKGNRNTKRLHNLSNAVLVFDEVQKVPVHCVSLFNEAVNFLKNDCKSSILLCTATQPSLQYVTRSLDVNAEGEIVQDLDIVEKAFRRVDMIDKTVDGTMDNEDLADWLQYQMDVTPNILVILNTKTVVRRLYEKLKERNVPVFHLSTSMCAAHRREQLEEIKTLLEKEAPFICISTQLIEAGVDVSFQCVVRSLAGLDSLAQAAGRCNRHGKFDKRPVYLIDHAEEKLDRLKEIEVGKRIVSKMLVDLQQKPLSHGGNLLSNQAMEFYFREFYAAFENDVNYYVRGLSQTMVTLLMSKKKNNPYVKEYLSKHQSHLPLMIGASYQTAAENFRVIDDITTAVIVPFEGGKEIIAEFNSGAWEKDTTSLFKRAQQFTINLYQHELKRLSNESGLEVFLDGQVFALREGFYSEEYGLDLEGAGGMGDLFL</sequence>
<proteinExistence type="inferred from homology"/>
<dbReference type="GO" id="GO:0005524">
    <property type="term" value="F:ATP binding"/>
    <property type="evidence" value="ECO:0007669"/>
    <property type="project" value="UniProtKB-KW"/>
</dbReference>